<dbReference type="PANTHER" id="PTHR43799">
    <property type="entry name" value="AMINOTRANSFERASE, PUTATIVE-RELATED"/>
    <property type="match status" value="1"/>
</dbReference>
<dbReference type="CDD" id="cd00609">
    <property type="entry name" value="AAT_like"/>
    <property type="match status" value="1"/>
</dbReference>
<evidence type="ECO:0000313" key="2">
    <source>
        <dbReference type="Proteomes" id="UP000253606"/>
    </source>
</evidence>
<dbReference type="InterPro" id="IPR015422">
    <property type="entry name" value="PyrdxlP-dep_Trfase_small"/>
</dbReference>
<dbReference type="Proteomes" id="UP000253606">
    <property type="component" value="Chromosome"/>
</dbReference>
<protein>
    <submittedName>
        <fullName evidence="1">Aspartate transaminase</fullName>
    </submittedName>
</protein>
<dbReference type="Gene3D" id="3.40.640.10">
    <property type="entry name" value="Type I PLP-dependent aspartate aminotransferase-like (Major domain)"/>
    <property type="match status" value="1"/>
</dbReference>
<dbReference type="InterPro" id="IPR015424">
    <property type="entry name" value="PyrdxlP-dep_Trfase"/>
</dbReference>
<dbReference type="GO" id="GO:0004069">
    <property type="term" value="F:L-aspartate:2-oxoglutarate aminotransferase activity"/>
    <property type="evidence" value="ECO:0007669"/>
    <property type="project" value="InterPro"/>
</dbReference>
<sequence>MSLQQLEAGYAALRKRGLKLDLTRGKPSPQQLDLSNDLLSLPGAKDYLAENDVDIRNYGGLQGLSEARRLFSGLLDAPAEQIVVANNASLALMHDTLVFALIKGVCDGPEAWSRQGEISFLCPVPGYDRHFRICEDYGIRMVPVRLNDDGPDMDQVEALVDKDSSIKGIWCIPKYSNPTGAIYSDSVVERLVAMETAANDFRIFWDNAYVVHHLTEDRISIANILERSAAHGNPNRPLVFASTSKITLAGAGLSAVAASAANVKWLLERLTPRTIGPDKVNQLRHVRFLKNQQGIFELMEKHRQLLAPKFNAVLETFEAELANLPDVKWTTPKGGYFISLEVPQGCAKRVVTLAKDAGVVLTPAGATHPYGKDPEDRTIRIAPSFPVLAEVQEAAKAVAICVQLAAMERV</sequence>
<dbReference type="Gene3D" id="3.90.1150.10">
    <property type="entry name" value="Aspartate Aminotransferase, domain 1"/>
    <property type="match status" value="1"/>
</dbReference>
<dbReference type="EMBL" id="CP030840">
    <property type="protein sequence ID" value="AXC13488.1"/>
    <property type="molecule type" value="Genomic_DNA"/>
</dbReference>
<evidence type="ECO:0000313" key="1">
    <source>
        <dbReference type="EMBL" id="AXC13488.1"/>
    </source>
</evidence>
<organism evidence="1 2">
    <name type="scientific">Acidisarcina polymorpha</name>
    <dbReference type="NCBI Taxonomy" id="2211140"/>
    <lineage>
        <taxon>Bacteria</taxon>
        <taxon>Pseudomonadati</taxon>
        <taxon>Acidobacteriota</taxon>
        <taxon>Terriglobia</taxon>
        <taxon>Terriglobales</taxon>
        <taxon>Acidobacteriaceae</taxon>
        <taxon>Acidisarcina</taxon>
    </lineage>
</organism>
<accession>A0A2Z5G317</accession>
<dbReference type="Pfam" id="PF12897">
    <property type="entry name" value="Asp_aminotransf"/>
    <property type="match status" value="1"/>
</dbReference>
<dbReference type="InterPro" id="IPR015421">
    <property type="entry name" value="PyrdxlP-dep_Trfase_major"/>
</dbReference>
<dbReference type="AlphaFoldDB" id="A0A2Z5G317"/>
<dbReference type="SUPFAM" id="SSF53383">
    <property type="entry name" value="PLP-dependent transferases"/>
    <property type="match status" value="1"/>
</dbReference>
<dbReference type="RefSeq" id="WP_114208465.1">
    <property type="nucleotide sequence ID" value="NZ_CP030840.1"/>
</dbReference>
<proteinExistence type="predicted"/>
<keyword evidence="2" id="KW-1185">Reference proteome</keyword>
<name>A0A2Z5G317_9BACT</name>
<reference evidence="1 2" key="1">
    <citation type="journal article" date="2018" name="Front. Microbiol.">
        <title>Hydrolytic Capabilities as a Key to Environmental Success: Chitinolytic and Cellulolytic Acidobacteria From Acidic Sub-arctic Soils and Boreal Peatlands.</title>
        <authorList>
            <person name="Belova S.E."/>
            <person name="Ravin N.V."/>
            <person name="Pankratov T.A."/>
            <person name="Rakitin A.L."/>
            <person name="Ivanova A.A."/>
            <person name="Beletsky A.V."/>
            <person name="Mardanov A.V."/>
            <person name="Sinninghe Damste J.S."/>
            <person name="Dedysh S.N."/>
        </authorList>
    </citation>
    <scope>NUCLEOTIDE SEQUENCE [LARGE SCALE GENOMIC DNA]</scope>
    <source>
        <strain evidence="1 2">SBC82</strain>
    </source>
</reference>
<gene>
    <name evidence="1" type="ORF">ACPOL_4211</name>
</gene>
<dbReference type="KEGG" id="abas:ACPOL_4211"/>
<dbReference type="PANTHER" id="PTHR43799:SF1">
    <property type="entry name" value="ASPARTATE AMINOTRANSFERASE"/>
    <property type="match status" value="1"/>
</dbReference>
<dbReference type="OrthoDB" id="9802328at2"/>
<dbReference type="InterPro" id="IPR024551">
    <property type="entry name" value="AspAT_Ic"/>
</dbReference>